<dbReference type="AlphaFoldDB" id="A0A8D8F948"/>
<organism evidence="1">
    <name type="scientific">Culex pipiens</name>
    <name type="common">House mosquito</name>
    <dbReference type="NCBI Taxonomy" id="7175"/>
    <lineage>
        <taxon>Eukaryota</taxon>
        <taxon>Metazoa</taxon>
        <taxon>Ecdysozoa</taxon>
        <taxon>Arthropoda</taxon>
        <taxon>Hexapoda</taxon>
        <taxon>Insecta</taxon>
        <taxon>Pterygota</taxon>
        <taxon>Neoptera</taxon>
        <taxon>Endopterygota</taxon>
        <taxon>Diptera</taxon>
        <taxon>Nematocera</taxon>
        <taxon>Culicoidea</taxon>
        <taxon>Culicidae</taxon>
        <taxon>Culicinae</taxon>
        <taxon>Culicini</taxon>
        <taxon>Culex</taxon>
        <taxon>Culex</taxon>
    </lineage>
</organism>
<protein>
    <submittedName>
        <fullName evidence="1">(northern house mosquito) hypothetical protein</fullName>
    </submittedName>
</protein>
<name>A0A8D8F948_CULPI</name>
<sequence length="126" mass="14108">MDCSSYKARKQTYPPLFGASADGDDYGTEIIDTYVAEWTQLGCEALHRKRGHPGNCWLTLVVVAPRAGLHHLQDCSSDVLDVEPLAQFVYHRLSICMAELLVVEIKKLIGDDMSFRQHDGEPLFKG</sequence>
<proteinExistence type="predicted"/>
<reference evidence="1" key="1">
    <citation type="submission" date="2021-05" db="EMBL/GenBank/DDBJ databases">
        <authorList>
            <person name="Alioto T."/>
            <person name="Alioto T."/>
            <person name="Gomez Garrido J."/>
        </authorList>
    </citation>
    <scope>NUCLEOTIDE SEQUENCE</scope>
</reference>
<evidence type="ECO:0000313" key="1">
    <source>
        <dbReference type="EMBL" id="CAG6463932.1"/>
    </source>
</evidence>
<accession>A0A8D8F948</accession>
<dbReference type="EMBL" id="HBUE01049861">
    <property type="protein sequence ID" value="CAG6463931.1"/>
    <property type="molecule type" value="Transcribed_RNA"/>
</dbReference>
<dbReference type="EMBL" id="HBUE01049862">
    <property type="protein sequence ID" value="CAG6463932.1"/>
    <property type="molecule type" value="Transcribed_RNA"/>
</dbReference>